<evidence type="ECO:0000313" key="1">
    <source>
        <dbReference type="EMBL" id="MFC6385622.1"/>
    </source>
</evidence>
<evidence type="ECO:0000313" key="2">
    <source>
        <dbReference type="Proteomes" id="UP001596267"/>
    </source>
</evidence>
<organism evidence="1 2">
    <name type="scientific">Sporolactobacillus kofuensis</name>
    <dbReference type="NCBI Taxonomy" id="269672"/>
    <lineage>
        <taxon>Bacteria</taxon>
        <taxon>Bacillati</taxon>
        <taxon>Bacillota</taxon>
        <taxon>Bacilli</taxon>
        <taxon>Bacillales</taxon>
        <taxon>Sporolactobacillaceae</taxon>
        <taxon>Sporolactobacillus</taxon>
    </lineage>
</organism>
<proteinExistence type="predicted"/>
<dbReference type="Proteomes" id="UP001596267">
    <property type="component" value="Unassembled WGS sequence"/>
</dbReference>
<keyword evidence="2" id="KW-1185">Reference proteome</keyword>
<dbReference type="EMBL" id="JBHSTQ010000002">
    <property type="protein sequence ID" value="MFC6385622.1"/>
    <property type="molecule type" value="Genomic_DNA"/>
</dbReference>
<dbReference type="RefSeq" id="WP_253051891.1">
    <property type="nucleotide sequence ID" value="NZ_JAMXWN010000001.1"/>
</dbReference>
<gene>
    <name evidence="1" type="ORF">ACFP7A_03315</name>
</gene>
<protein>
    <submittedName>
        <fullName evidence="1">Spo0E family sporulation regulatory protein-aspartic acid phosphatase</fullName>
    </submittedName>
</protein>
<dbReference type="Gene3D" id="4.10.280.10">
    <property type="entry name" value="Helix-loop-helix DNA-binding domain"/>
    <property type="match status" value="1"/>
</dbReference>
<dbReference type="SUPFAM" id="SSF140500">
    <property type="entry name" value="BAS1536-like"/>
    <property type="match status" value="1"/>
</dbReference>
<accession>A0ABW1WDJ1</accession>
<comment type="caution">
    <text evidence="1">The sequence shown here is derived from an EMBL/GenBank/DDBJ whole genome shotgun (WGS) entry which is preliminary data.</text>
</comment>
<name>A0ABW1WDJ1_9BACL</name>
<dbReference type="InterPro" id="IPR018540">
    <property type="entry name" value="Spo0E-like"/>
</dbReference>
<dbReference type="Pfam" id="PF09388">
    <property type="entry name" value="SpoOE-like"/>
    <property type="match status" value="1"/>
</dbReference>
<sequence length="70" mass="8025">MSDFLQVGISQESSSIYSEDIEQKRQELLITAKQHGIFAEETLRCSQELDLMIIDIQEKNSPMRATIHSL</sequence>
<dbReference type="InterPro" id="IPR037208">
    <property type="entry name" value="Spo0E-like_sf"/>
</dbReference>
<dbReference type="InterPro" id="IPR036638">
    <property type="entry name" value="HLH_DNA-bd_sf"/>
</dbReference>
<reference evidence="2" key="1">
    <citation type="journal article" date="2019" name="Int. J. Syst. Evol. Microbiol.">
        <title>The Global Catalogue of Microorganisms (GCM) 10K type strain sequencing project: providing services to taxonomists for standard genome sequencing and annotation.</title>
        <authorList>
            <consortium name="The Broad Institute Genomics Platform"/>
            <consortium name="The Broad Institute Genome Sequencing Center for Infectious Disease"/>
            <person name="Wu L."/>
            <person name="Ma J."/>
        </authorList>
    </citation>
    <scope>NUCLEOTIDE SEQUENCE [LARGE SCALE GENOMIC DNA]</scope>
    <source>
        <strain evidence="2">CCUG 42001</strain>
    </source>
</reference>